<dbReference type="InterPro" id="IPR001611">
    <property type="entry name" value="Leu-rich_rpt"/>
</dbReference>
<name>A0A9N8F058_9STRA</name>
<dbReference type="GO" id="GO:0005524">
    <property type="term" value="F:ATP binding"/>
    <property type="evidence" value="ECO:0007669"/>
    <property type="project" value="UniProtKB-KW"/>
</dbReference>
<evidence type="ECO:0000256" key="2">
    <source>
        <dbReference type="ARBA" id="ARBA00022737"/>
    </source>
</evidence>
<keyword evidence="2" id="KW-0677">Repeat</keyword>
<dbReference type="PANTHER" id="PTHR48056">
    <property type="entry name" value="LRR RECEPTOR-LIKE SERINE/THREONINE-PROTEIN KINASE-RELATED"/>
    <property type="match status" value="1"/>
</dbReference>
<dbReference type="Proteomes" id="UP001153069">
    <property type="component" value="Unassembled WGS sequence"/>
</dbReference>
<dbReference type="Gene3D" id="3.80.10.10">
    <property type="entry name" value="Ribonuclease Inhibitor"/>
    <property type="match status" value="1"/>
</dbReference>
<dbReference type="Pfam" id="PF00560">
    <property type="entry name" value="LRR_1"/>
    <property type="match status" value="2"/>
</dbReference>
<evidence type="ECO:0000256" key="1">
    <source>
        <dbReference type="ARBA" id="ARBA00022614"/>
    </source>
</evidence>
<dbReference type="AlphaFoldDB" id="A0A9N8F058"/>
<evidence type="ECO:0000256" key="3">
    <source>
        <dbReference type="ARBA" id="ARBA00022741"/>
    </source>
</evidence>
<gene>
    <name evidence="5" type="ORF">SEMRO_2363_G324960.1</name>
</gene>
<protein>
    <submittedName>
        <fullName evidence="5">Leucine Rich Repeat</fullName>
    </submittedName>
</protein>
<dbReference type="SUPFAM" id="SSF52058">
    <property type="entry name" value="L domain-like"/>
    <property type="match status" value="1"/>
</dbReference>
<reference evidence="5" key="1">
    <citation type="submission" date="2020-06" db="EMBL/GenBank/DDBJ databases">
        <authorList>
            <consortium name="Plant Systems Biology data submission"/>
        </authorList>
    </citation>
    <scope>NUCLEOTIDE SEQUENCE</scope>
    <source>
        <strain evidence="5">D6</strain>
    </source>
</reference>
<keyword evidence="4" id="KW-0067">ATP-binding</keyword>
<evidence type="ECO:0000313" key="5">
    <source>
        <dbReference type="EMBL" id="CAB9528964.1"/>
    </source>
</evidence>
<evidence type="ECO:0000256" key="4">
    <source>
        <dbReference type="ARBA" id="ARBA00022840"/>
    </source>
</evidence>
<proteinExistence type="predicted"/>
<keyword evidence="1" id="KW-0433">Leucine-rich repeat</keyword>
<dbReference type="OrthoDB" id="660555at2759"/>
<dbReference type="PANTHER" id="PTHR48056:SF81">
    <property type="entry name" value="RECEPTOR PROTEIN-TYROSINE KINASE CEPR1"/>
    <property type="match status" value="1"/>
</dbReference>
<evidence type="ECO:0000313" key="6">
    <source>
        <dbReference type="Proteomes" id="UP001153069"/>
    </source>
</evidence>
<keyword evidence="3" id="KW-0547">Nucleotide-binding</keyword>
<dbReference type="InterPro" id="IPR032675">
    <property type="entry name" value="LRR_dom_sf"/>
</dbReference>
<sequence length="133" mass="14761">MPPYNISHWSETLEFLDVSGNLMTGTLSTELGVLHKMRMMSLDENHFTSTIPTELGRMGDSIQFLRFWRNDLSGTVPSELGQLSGLLDLAMHENPLLSGIVPSEVCTTPQRFLWFNCTSRLCGCGADFCPCSA</sequence>
<comment type="caution">
    <text evidence="5">The sequence shown here is derived from an EMBL/GenBank/DDBJ whole genome shotgun (WGS) entry which is preliminary data.</text>
</comment>
<accession>A0A9N8F058</accession>
<keyword evidence="6" id="KW-1185">Reference proteome</keyword>
<dbReference type="EMBL" id="CAICTM010002361">
    <property type="protein sequence ID" value="CAB9528964.1"/>
    <property type="molecule type" value="Genomic_DNA"/>
</dbReference>
<organism evidence="5 6">
    <name type="scientific">Seminavis robusta</name>
    <dbReference type="NCBI Taxonomy" id="568900"/>
    <lineage>
        <taxon>Eukaryota</taxon>
        <taxon>Sar</taxon>
        <taxon>Stramenopiles</taxon>
        <taxon>Ochrophyta</taxon>
        <taxon>Bacillariophyta</taxon>
        <taxon>Bacillariophyceae</taxon>
        <taxon>Bacillariophycidae</taxon>
        <taxon>Naviculales</taxon>
        <taxon>Naviculaceae</taxon>
        <taxon>Seminavis</taxon>
    </lineage>
</organism>
<dbReference type="InterPro" id="IPR050647">
    <property type="entry name" value="Plant_LRR-RLKs"/>
</dbReference>